<dbReference type="EMBL" id="ML996207">
    <property type="protein sequence ID" value="KAF2730869.1"/>
    <property type="molecule type" value="Genomic_DNA"/>
</dbReference>
<reference evidence="3" key="1">
    <citation type="journal article" date="2020" name="Stud. Mycol.">
        <title>101 Dothideomycetes genomes: a test case for predicting lifestyles and emergence of pathogens.</title>
        <authorList>
            <person name="Haridas S."/>
            <person name="Albert R."/>
            <person name="Binder M."/>
            <person name="Bloem J."/>
            <person name="Labutti K."/>
            <person name="Salamov A."/>
            <person name="Andreopoulos B."/>
            <person name="Baker S."/>
            <person name="Barry K."/>
            <person name="Bills G."/>
            <person name="Bluhm B."/>
            <person name="Cannon C."/>
            <person name="Castanera R."/>
            <person name="Culley D."/>
            <person name="Daum C."/>
            <person name="Ezra D."/>
            <person name="Gonzalez J."/>
            <person name="Henrissat B."/>
            <person name="Kuo A."/>
            <person name="Liang C."/>
            <person name="Lipzen A."/>
            <person name="Lutzoni F."/>
            <person name="Magnuson J."/>
            <person name="Mondo S."/>
            <person name="Nolan M."/>
            <person name="Ohm R."/>
            <person name="Pangilinan J."/>
            <person name="Park H.-J."/>
            <person name="Ramirez L."/>
            <person name="Alfaro M."/>
            <person name="Sun H."/>
            <person name="Tritt A."/>
            <person name="Yoshinaga Y."/>
            <person name="Zwiers L.-H."/>
            <person name="Turgeon B."/>
            <person name="Goodwin S."/>
            <person name="Spatafora J."/>
            <person name="Crous P."/>
            <person name="Grigoriev I."/>
        </authorList>
    </citation>
    <scope>NUCLEOTIDE SEQUENCE</scope>
    <source>
        <strain evidence="3">CBS 125425</strain>
    </source>
</reference>
<evidence type="ECO:0000256" key="1">
    <source>
        <dbReference type="SAM" id="MobiDB-lite"/>
    </source>
</evidence>
<organism evidence="3 4">
    <name type="scientific">Polyplosphaeria fusca</name>
    <dbReference type="NCBI Taxonomy" id="682080"/>
    <lineage>
        <taxon>Eukaryota</taxon>
        <taxon>Fungi</taxon>
        <taxon>Dikarya</taxon>
        <taxon>Ascomycota</taxon>
        <taxon>Pezizomycotina</taxon>
        <taxon>Dothideomycetes</taxon>
        <taxon>Pleosporomycetidae</taxon>
        <taxon>Pleosporales</taxon>
        <taxon>Tetraplosphaeriaceae</taxon>
        <taxon>Polyplosphaeria</taxon>
    </lineage>
</organism>
<protein>
    <submittedName>
        <fullName evidence="3">Uncharacterized protein</fullName>
    </submittedName>
</protein>
<dbReference type="OrthoDB" id="2153847at2759"/>
<comment type="caution">
    <text evidence="3">The sequence shown here is derived from an EMBL/GenBank/DDBJ whole genome shotgun (WGS) entry which is preliminary data.</text>
</comment>
<feature type="chain" id="PRO_5040316313" evidence="2">
    <location>
        <begin position="19"/>
        <end position="361"/>
    </location>
</feature>
<keyword evidence="4" id="KW-1185">Reference proteome</keyword>
<dbReference type="Proteomes" id="UP000799444">
    <property type="component" value="Unassembled WGS sequence"/>
</dbReference>
<accession>A0A9P4QQL5</accession>
<proteinExistence type="predicted"/>
<evidence type="ECO:0000313" key="4">
    <source>
        <dbReference type="Proteomes" id="UP000799444"/>
    </source>
</evidence>
<feature type="compositionally biased region" description="Low complexity" evidence="1">
    <location>
        <begin position="268"/>
        <end position="280"/>
    </location>
</feature>
<gene>
    <name evidence="3" type="ORF">EJ04DRAFT_514939</name>
</gene>
<feature type="region of interest" description="Disordered" evidence="1">
    <location>
        <begin position="240"/>
        <end position="294"/>
    </location>
</feature>
<sequence length="361" mass="36566">MKQQILCTLPLLLSSVVALPAPRRMRREVPQEQSHKNILDQVKTALDLNNPDEIVDPVFGLLGAAAGIEGAGKIEDADCLQQATADQAFTNAKEAGDVDLMTAALIYRALERNTGQIGLASVPCESIQAVNPEIAALQQHQDPAGEGAQDLNKQIAQELAAQIDAIGGDPLQALEASTFAPGELDDETAAGNTCNEEDDAEGCINSQGLRVDDLSEEEVQAAVEAGVGAAGLVANNSAAANESAADANENADNENANDNQQAGDENVDNNVGAGNQNVGNVPPPPPPPAGNVGGNAGIGGLNVGDLGGLNAADLAQLLNGNGNNIGNLGNLGNLGNVGNLANAGNLANILSGLGIGRRAAN</sequence>
<feature type="signal peptide" evidence="2">
    <location>
        <begin position="1"/>
        <end position="18"/>
    </location>
</feature>
<name>A0A9P4QQL5_9PLEO</name>
<feature type="compositionally biased region" description="Low complexity" evidence="1">
    <location>
        <begin position="240"/>
        <end position="259"/>
    </location>
</feature>
<keyword evidence="2" id="KW-0732">Signal</keyword>
<evidence type="ECO:0000313" key="3">
    <source>
        <dbReference type="EMBL" id="KAF2730869.1"/>
    </source>
</evidence>
<dbReference type="AlphaFoldDB" id="A0A9P4QQL5"/>
<evidence type="ECO:0000256" key="2">
    <source>
        <dbReference type="SAM" id="SignalP"/>
    </source>
</evidence>